<name>A0ABQ9ZYS0_9CRUS</name>
<organism evidence="2 3">
    <name type="scientific">Daphnia magna</name>
    <dbReference type="NCBI Taxonomy" id="35525"/>
    <lineage>
        <taxon>Eukaryota</taxon>
        <taxon>Metazoa</taxon>
        <taxon>Ecdysozoa</taxon>
        <taxon>Arthropoda</taxon>
        <taxon>Crustacea</taxon>
        <taxon>Branchiopoda</taxon>
        <taxon>Diplostraca</taxon>
        <taxon>Cladocera</taxon>
        <taxon>Anomopoda</taxon>
        <taxon>Daphniidae</taxon>
        <taxon>Daphnia</taxon>
    </lineage>
</organism>
<gene>
    <name evidence="2" type="ORF">OUZ56_000118</name>
</gene>
<proteinExistence type="predicted"/>
<reference evidence="2 3" key="1">
    <citation type="journal article" date="2023" name="Nucleic Acids Res.">
        <title>The hologenome of Daphnia magna reveals possible DNA methylation and microbiome-mediated evolution of the host genome.</title>
        <authorList>
            <person name="Chaturvedi A."/>
            <person name="Li X."/>
            <person name="Dhandapani V."/>
            <person name="Marshall H."/>
            <person name="Kissane S."/>
            <person name="Cuenca-Cambronero M."/>
            <person name="Asole G."/>
            <person name="Calvet F."/>
            <person name="Ruiz-Romero M."/>
            <person name="Marangio P."/>
            <person name="Guigo R."/>
            <person name="Rago D."/>
            <person name="Mirbahai L."/>
            <person name="Eastwood N."/>
            <person name="Colbourne J.K."/>
            <person name="Zhou J."/>
            <person name="Mallon E."/>
            <person name="Orsini L."/>
        </authorList>
    </citation>
    <scope>NUCLEOTIDE SEQUENCE [LARGE SCALE GENOMIC DNA]</scope>
    <source>
        <strain evidence="2">LRV0_1</strain>
    </source>
</reference>
<accession>A0ABQ9ZYS0</accession>
<dbReference type="EMBL" id="JAOYFB010000036">
    <property type="protein sequence ID" value="KAK4018049.1"/>
    <property type="molecule type" value="Genomic_DNA"/>
</dbReference>
<evidence type="ECO:0000313" key="3">
    <source>
        <dbReference type="Proteomes" id="UP001234178"/>
    </source>
</evidence>
<protein>
    <submittedName>
        <fullName evidence="2">Uncharacterized protein</fullName>
    </submittedName>
</protein>
<feature type="region of interest" description="Disordered" evidence="1">
    <location>
        <begin position="243"/>
        <end position="266"/>
    </location>
</feature>
<comment type="caution">
    <text evidence="2">The sequence shown here is derived from an EMBL/GenBank/DDBJ whole genome shotgun (WGS) entry which is preliminary data.</text>
</comment>
<evidence type="ECO:0000256" key="1">
    <source>
        <dbReference type="SAM" id="MobiDB-lite"/>
    </source>
</evidence>
<keyword evidence="3" id="KW-1185">Reference proteome</keyword>
<sequence length="266" mass="29752">MVDDVTAALKSRKSKLTLKLSDGCIYDDCRSRPNSISRLKNYEKLHGSASLPQTPVSPETSAINKKIDRNTYGSDAELYFNQSPVDQACKSKPRVLSESFRQLKRLSEWTKSPAASSTSRWNYGRETVSSSAQHRRMLMMRSARNNLSLDSQKDSPDSQVSTHFIYPPPQISKITPSVFHQSDPGGLMNATSPNTDYATNEVETPSARFIEANTPSPSQEETWKTNEASARVVVHRSANLNLRRQKRFHSSSYLESPPGPSLRVSQ</sequence>
<dbReference type="Proteomes" id="UP001234178">
    <property type="component" value="Unassembled WGS sequence"/>
</dbReference>
<evidence type="ECO:0000313" key="2">
    <source>
        <dbReference type="EMBL" id="KAK4018049.1"/>
    </source>
</evidence>